<sequence length="76" mass="8638">MPPITTLMYDTLKNLSDHEHRDHAEIRQTLYDRLELSREQQLALYSNVLGPASAGRYENPQDIDNAVSAAIKIISK</sequence>
<proteinExistence type="predicted"/>
<dbReference type="InterPro" id="IPR015106">
    <property type="entry name" value="Pas_Saposin"/>
</dbReference>
<gene>
    <name evidence="2" type="ORF">QWJ08_15020</name>
</gene>
<reference evidence="2" key="1">
    <citation type="submission" date="2024-05" db="EMBL/GenBank/DDBJ databases">
        <title>Genome Sequences of Four Agar- Degrading Marine Bacteria.</title>
        <authorList>
            <person name="Phillips E.K."/>
            <person name="Shaffer J.C."/>
            <person name="Henson M.W."/>
            <person name="Temperton B."/>
            <person name="Thrash C.J."/>
            <person name="Martin M.O."/>
        </authorList>
    </citation>
    <scope>NUCLEOTIDE SEQUENCE</scope>
    <source>
        <strain evidence="2">EKP203</strain>
    </source>
</reference>
<evidence type="ECO:0000313" key="2">
    <source>
        <dbReference type="EMBL" id="MDN2482648.1"/>
    </source>
</evidence>
<dbReference type="EMBL" id="JAUEOZ010000002">
    <property type="protein sequence ID" value="MDN2482648.1"/>
    <property type="molecule type" value="Genomic_DNA"/>
</dbReference>
<name>A0ABT7Y3N1_9VIBR</name>
<accession>A0ABT7Y3N1</accession>
<organism evidence="2 3">
    <name type="scientific">Vibrio agarivorans</name>
    <dbReference type="NCBI Taxonomy" id="153622"/>
    <lineage>
        <taxon>Bacteria</taxon>
        <taxon>Pseudomonadati</taxon>
        <taxon>Pseudomonadota</taxon>
        <taxon>Gammaproteobacteria</taxon>
        <taxon>Vibrionales</taxon>
        <taxon>Vibrionaceae</taxon>
        <taxon>Vibrio</taxon>
    </lineage>
</organism>
<protein>
    <submittedName>
        <fullName evidence="2">PAS factor family protein</fullName>
    </submittedName>
</protein>
<dbReference type="Pfam" id="PF09016">
    <property type="entry name" value="Pas_Saposin"/>
    <property type="match status" value="1"/>
</dbReference>
<feature type="domain" description="Pas factor saposin" evidence="1">
    <location>
        <begin position="5"/>
        <end position="72"/>
    </location>
</feature>
<comment type="caution">
    <text evidence="2">The sequence shown here is derived from an EMBL/GenBank/DDBJ whole genome shotgun (WGS) entry which is preliminary data.</text>
</comment>
<evidence type="ECO:0000259" key="1">
    <source>
        <dbReference type="Pfam" id="PF09016"/>
    </source>
</evidence>
<evidence type="ECO:0000313" key="3">
    <source>
        <dbReference type="Proteomes" id="UP001169719"/>
    </source>
</evidence>
<dbReference type="Proteomes" id="UP001169719">
    <property type="component" value="Unassembled WGS sequence"/>
</dbReference>
<dbReference type="Gene3D" id="1.20.1280.100">
    <property type="entry name" value="Pas factor, saposin domain"/>
    <property type="match status" value="1"/>
</dbReference>
<keyword evidence="3" id="KW-1185">Reference proteome</keyword>
<dbReference type="RefSeq" id="WP_264876007.1">
    <property type="nucleotide sequence ID" value="NZ_BLAT01000002.1"/>
</dbReference>